<evidence type="ECO:0000256" key="9">
    <source>
        <dbReference type="SAM" id="Phobius"/>
    </source>
</evidence>
<evidence type="ECO:0000256" key="6">
    <source>
        <dbReference type="ARBA" id="ARBA00022989"/>
    </source>
</evidence>
<evidence type="ECO:0000313" key="13">
    <source>
        <dbReference type="EMBL" id="JAT44752.1"/>
    </source>
</evidence>
<accession>A0A1D1XQT9</accession>
<dbReference type="GO" id="GO:0006817">
    <property type="term" value="P:phosphate ion transport"/>
    <property type="evidence" value="ECO:0007669"/>
    <property type="project" value="UniProtKB-KW"/>
</dbReference>
<sequence>TRSSKFLISFLLLLPPFISSPEKTLASRTLSLTPPHRTESLASRTPVRCNCASISKEKKPLIIKLSEVGAKIFVKFKKKKSQWRTKGSRVTSDSPSPSCYSFVFPSLRPAPLPSRGSPPPSHSMRDEAIYIIPRLTRTPATTPPPRSLSLSLPSPPPLFPSPSWCACRETSIYPPTPPEWREGERKRDENRGRGDGGFCFASSTTMVKFSRELEAQLIPEWRDAFVDYRQLKKHVKKVKLSLSRTQLSDGRDHIHHRRPDDHFGFSILDPVRYVAGLVSGRRPPDHQPPSVQGDEEEQYELELVQSGEDEVKEFLDRLGEELDKVNNFYKSKEAEFVERGDLLNKQLQILLDFKHILTEHQRRRRRRDLASDNNPATAGLDYAPSARSPDVLSRLNSPLSESATEAVESPMESSVTDELIAAMERNGITFVPSGRGAKAKKGGKPKAASMRIDIPATTPTRTISAVTSMIWEDLVNNPRKEGGGGDYINRKKIQCAEKMIREAFVELYRGLGLLKTYSSLNMQAFTKILKKFDKVSKQQASASYLKVVKRSHFVSSDKVVRQADEVESIFTQHFASGDRKKAMKFLRPHQPKGSHMITFFVGLFTGSFVTLFSVYAILAHLTGIFASSNSSPDPEYVETVYPVFSMFALISLHIFLYGCNLLAWRSTRINYHFIFEFSPKTALRHRDAFLICTCIMTMVVGALVVQLIMLKGAVFSPHHANAIPGILLLLFTGLLICPFNIFYRSTRYSLLRVIRNIVFSPFYKVLMVDFFMADQLTSQIPLLRHMEFTVCYFMAGGFKTSPYDTCTRSQQYKLLAYVISFLPYYWRAMQCIRRYVEEGYDINHMANAGKYISAMVAAAARMKYAVEPTPLWLAVVVITSTMATCYQLYWDFVKDWGFFSQGSSNPCLRDDLILKNKGIYYVSIATNFVLRLAWVETVTHINLGKVEHRMVDFLLASLEIIRRGHWNYYRLENEHLNNVGKFRAVKTVPLPFREVESD</sequence>
<feature type="non-terminal residue" evidence="13">
    <location>
        <position position="1"/>
    </location>
</feature>
<dbReference type="GO" id="GO:0016036">
    <property type="term" value="P:cellular response to phosphate starvation"/>
    <property type="evidence" value="ECO:0007669"/>
    <property type="project" value="InterPro"/>
</dbReference>
<feature type="transmembrane region" description="Helical" evidence="9">
    <location>
        <begin position="722"/>
        <end position="743"/>
    </location>
</feature>
<dbReference type="Pfam" id="PF03105">
    <property type="entry name" value="SPX"/>
    <property type="match status" value="1"/>
</dbReference>
<dbReference type="InterPro" id="IPR034092">
    <property type="entry name" value="PHO1_SPX"/>
</dbReference>
<feature type="domain" description="SPX" evidence="12">
    <location>
        <begin position="207"/>
        <end position="546"/>
    </location>
</feature>
<evidence type="ECO:0000259" key="12">
    <source>
        <dbReference type="PROSITE" id="PS51382"/>
    </source>
</evidence>
<dbReference type="InterPro" id="IPR004331">
    <property type="entry name" value="SPX_dom"/>
</dbReference>
<feature type="region of interest" description="Disordered" evidence="8">
    <location>
        <begin position="278"/>
        <end position="297"/>
    </location>
</feature>
<feature type="domain" description="EXS" evidence="11">
    <location>
        <begin position="807"/>
        <end position="998"/>
    </location>
</feature>
<dbReference type="InterPro" id="IPR004342">
    <property type="entry name" value="EXS_C"/>
</dbReference>
<feature type="region of interest" description="Disordered" evidence="8">
    <location>
        <begin position="361"/>
        <end position="415"/>
    </location>
</feature>
<feature type="transmembrane region" description="Helical" evidence="9">
    <location>
        <begin position="641"/>
        <end position="663"/>
    </location>
</feature>
<evidence type="ECO:0000256" key="3">
    <source>
        <dbReference type="ARBA" id="ARBA00022448"/>
    </source>
</evidence>
<proteinExistence type="inferred from homology"/>
<keyword evidence="3" id="KW-0813">Transport</keyword>
<evidence type="ECO:0000256" key="4">
    <source>
        <dbReference type="ARBA" id="ARBA00022592"/>
    </source>
</evidence>
<evidence type="ECO:0000256" key="10">
    <source>
        <dbReference type="SAM" id="SignalP"/>
    </source>
</evidence>
<dbReference type="EMBL" id="GDJX01023184">
    <property type="protein sequence ID" value="JAT44752.1"/>
    <property type="molecule type" value="Transcribed_RNA"/>
</dbReference>
<dbReference type="AlphaFoldDB" id="A0A1D1XQT9"/>
<dbReference type="PROSITE" id="PS51380">
    <property type="entry name" value="EXS"/>
    <property type="match status" value="1"/>
</dbReference>
<evidence type="ECO:0000259" key="11">
    <source>
        <dbReference type="PROSITE" id="PS51380"/>
    </source>
</evidence>
<feature type="transmembrane region" description="Helical" evidence="9">
    <location>
        <begin position="918"/>
        <end position="935"/>
    </location>
</feature>
<evidence type="ECO:0000256" key="2">
    <source>
        <dbReference type="ARBA" id="ARBA00009665"/>
    </source>
</evidence>
<feature type="region of interest" description="Disordered" evidence="8">
    <location>
        <begin position="175"/>
        <end position="194"/>
    </location>
</feature>
<feature type="signal peptide" evidence="10">
    <location>
        <begin position="1"/>
        <end position="26"/>
    </location>
</feature>
<organism evidence="13">
    <name type="scientific">Anthurium amnicola</name>
    <dbReference type="NCBI Taxonomy" id="1678845"/>
    <lineage>
        <taxon>Eukaryota</taxon>
        <taxon>Viridiplantae</taxon>
        <taxon>Streptophyta</taxon>
        <taxon>Embryophyta</taxon>
        <taxon>Tracheophyta</taxon>
        <taxon>Spermatophyta</taxon>
        <taxon>Magnoliopsida</taxon>
        <taxon>Liliopsida</taxon>
        <taxon>Araceae</taxon>
        <taxon>Pothoideae</taxon>
        <taxon>Potheae</taxon>
        <taxon>Anthurium</taxon>
    </lineage>
</organism>
<feature type="compositionally biased region" description="Polar residues" evidence="8">
    <location>
        <begin position="394"/>
        <end position="403"/>
    </location>
</feature>
<dbReference type="PANTHER" id="PTHR48477:SF1">
    <property type="entry name" value="PHOSPHATE TRANSPORTER PHO1"/>
    <property type="match status" value="1"/>
</dbReference>
<comment type="subcellular location">
    <subcellularLocation>
        <location evidence="1">Endomembrane system</location>
        <topology evidence="1">Multi-pass membrane protein</topology>
    </subcellularLocation>
</comment>
<evidence type="ECO:0000256" key="5">
    <source>
        <dbReference type="ARBA" id="ARBA00022692"/>
    </source>
</evidence>
<gene>
    <name evidence="13" type="primary">PHO1-2</name>
    <name evidence="13" type="ORF">g.91123</name>
</gene>
<dbReference type="Pfam" id="PF03124">
    <property type="entry name" value="EXS"/>
    <property type="match status" value="1"/>
</dbReference>
<dbReference type="InterPro" id="IPR052486">
    <property type="entry name" value="PHO1"/>
</dbReference>
<dbReference type="GO" id="GO:0012505">
    <property type="term" value="C:endomembrane system"/>
    <property type="evidence" value="ECO:0007669"/>
    <property type="project" value="UniProtKB-SubCell"/>
</dbReference>
<name>A0A1D1XQT9_9ARAE</name>
<dbReference type="GO" id="GO:0016020">
    <property type="term" value="C:membrane"/>
    <property type="evidence" value="ECO:0007669"/>
    <property type="project" value="InterPro"/>
</dbReference>
<feature type="transmembrane region" description="Helical" evidence="9">
    <location>
        <begin position="688"/>
        <end position="710"/>
    </location>
</feature>
<keyword evidence="6 9" id="KW-1133">Transmembrane helix</keyword>
<evidence type="ECO:0000256" key="7">
    <source>
        <dbReference type="ARBA" id="ARBA00023136"/>
    </source>
</evidence>
<feature type="chain" id="PRO_5008899656" evidence="10">
    <location>
        <begin position="27"/>
        <end position="998"/>
    </location>
</feature>
<dbReference type="CDD" id="cd14476">
    <property type="entry name" value="SPX_PHO1_like"/>
    <property type="match status" value="1"/>
</dbReference>
<feature type="compositionally biased region" description="Basic and acidic residues" evidence="8">
    <location>
        <begin position="179"/>
        <end position="194"/>
    </location>
</feature>
<evidence type="ECO:0000256" key="1">
    <source>
        <dbReference type="ARBA" id="ARBA00004127"/>
    </source>
</evidence>
<reference evidence="13" key="1">
    <citation type="submission" date="2015-07" db="EMBL/GenBank/DDBJ databases">
        <title>Transcriptome Assembly of Anthurium amnicola.</title>
        <authorList>
            <person name="Suzuki J."/>
        </authorList>
    </citation>
    <scope>NUCLEOTIDE SEQUENCE</scope>
</reference>
<comment type="similarity">
    <text evidence="2">Belongs to the SYG1 (TC 2.A.94) family.</text>
</comment>
<keyword evidence="10" id="KW-0732">Signal</keyword>
<keyword evidence="4" id="KW-0592">Phosphate transport</keyword>
<keyword evidence="5 9" id="KW-0812">Transmembrane</keyword>
<feature type="transmembrane region" description="Helical" evidence="9">
    <location>
        <begin position="871"/>
        <end position="890"/>
    </location>
</feature>
<protein>
    <submittedName>
        <fullName evidence="13">Phosphate transporter PHO1-2</fullName>
    </submittedName>
</protein>
<dbReference type="PANTHER" id="PTHR48477">
    <property type="entry name" value="PHOSPHATE TRANSPORTER PHO1"/>
    <property type="match status" value="1"/>
</dbReference>
<feature type="transmembrane region" description="Helical" evidence="9">
    <location>
        <begin position="597"/>
        <end position="621"/>
    </location>
</feature>
<dbReference type="PROSITE" id="PS51382">
    <property type="entry name" value="SPX"/>
    <property type="match status" value="1"/>
</dbReference>
<evidence type="ECO:0000256" key="8">
    <source>
        <dbReference type="SAM" id="MobiDB-lite"/>
    </source>
</evidence>
<keyword evidence="7 9" id="KW-0472">Membrane</keyword>